<proteinExistence type="predicted"/>
<accession>A0A653CN81</accession>
<dbReference type="Proteomes" id="UP000410492">
    <property type="component" value="Unassembled WGS sequence"/>
</dbReference>
<dbReference type="OrthoDB" id="6759771at2759"/>
<name>A0A653CN81_CALMS</name>
<feature type="transmembrane region" description="Helical" evidence="1">
    <location>
        <begin position="133"/>
        <end position="152"/>
    </location>
</feature>
<keyword evidence="3" id="KW-1185">Reference proteome</keyword>
<feature type="transmembrane region" description="Helical" evidence="1">
    <location>
        <begin position="28"/>
        <end position="50"/>
    </location>
</feature>
<protein>
    <submittedName>
        <fullName evidence="2">Uncharacterized protein</fullName>
    </submittedName>
</protein>
<organism evidence="2 3">
    <name type="scientific">Callosobruchus maculatus</name>
    <name type="common">Southern cowpea weevil</name>
    <name type="synonym">Pulse bruchid</name>
    <dbReference type="NCBI Taxonomy" id="64391"/>
    <lineage>
        <taxon>Eukaryota</taxon>
        <taxon>Metazoa</taxon>
        <taxon>Ecdysozoa</taxon>
        <taxon>Arthropoda</taxon>
        <taxon>Hexapoda</taxon>
        <taxon>Insecta</taxon>
        <taxon>Pterygota</taxon>
        <taxon>Neoptera</taxon>
        <taxon>Endopterygota</taxon>
        <taxon>Coleoptera</taxon>
        <taxon>Polyphaga</taxon>
        <taxon>Cucujiformia</taxon>
        <taxon>Chrysomeloidea</taxon>
        <taxon>Chrysomelidae</taxon>
        <taxon>Bruchinae</taxon>
        <taxon>Bruchini</taxon>
        <taxon>Callosobruchus</taxon>
    </lineage>
</organism>
<keyword evidence="1" id="KW-0812">Transmembrane</keyword>
<dbReference type="EMBL" id="CAACVG010008302">
    <property type="protein sequence ID" value="VEN49205.1"/>
    <property type="molecule type" value="Genomic_DNA"/>
</dbReference>
<sequence length="414" mass="47766">MTFGAGLGFISIPKCPHSHKTRKQVVEISGALILLSFVFLAVLTSAAVIVMQDMKVLYKDIKHVTILKVFLEKYVLWCKVINVIIFVLSMVVHNKSYVECANFLLRIIDRRKYYGVATMLSTKYVKRMKTMTIWVWGVFLLYQVLALSMFLYKDLTLRNLIVTVAYGLMYTTVLVIALYIVHTTCAYTECFNCCYDAIKETLRQRLREGPEGKSALTKLQHLQKLYLHLVTNYKRHILSTGNVIYFSEQFIFTVQIYSDDVLSFLYKFPISKLTNIEADQVQMLVLSLTLEKPVMKASHMFTFGLPLVPVLVSNTVTYVLVALQFDQNLKSREYPELLDNIAEKFSDAQLWFKEAKLTLNNNNNKTVEMVFTVKQLPEQLEENTKFLRVHVNNLMIADAEFLNFVSLIDLILSK</sequence>
<evidence type="ECO:0000256" key="1">
    <source>
        <dbReference type="SAM" id="Phobius"/>
    </source>
</evidence>
<keyword evidence="1" id="KW-1133">Transmembrane helix</keyword>
<gene>
    <name evidence="2" type="ORF">CALMAC_LOCUS10397</name>
</gene>
<evidence type="ECO:0000313" key="2">
    <source>
        <dbReference type="EMBL" id="VEN49205.1"/>
    </source>
</evidence>
<keyword evidence="1" id="KW-0472">Membrane</keyword>
<evidence type="ECO:0000313" key="3">
    <source>
        <dbReference type="Proteomes" id="UP000410492"/>
    </source>
</evidence>
<feature type="transmembrane region" description="Helical" evidence="1">
    <location>
        <begin position="159"/>
        <end position="181"/>
    </location>
</feature>
<feature type="transmembrane region" description="Helical" evidence="1">
    <location>
        <begin position="71"/>
        <end position="92"/>
    </location>
</feature>
<dbReference type="AlphaFoldDB" id="A0A653CN81"/>
<reference evidence="2 3" key="1">
    <citation type="submission" date="2019-01" db="EMBL/GenBank/DDBJ databases">
        <authorList>
            <person name="Sayadi A."/>
        </authorList>
    </citation>
    <scope>NUCLEOTIDE SEQUENCE [LARGE SCALE GENOMIC DNA]</scope>
</reference>